<dbReference type="Gene3D" id="2.60.40.200">
    <property type="entry name" value="Superoxide dismutase, copper/zinc binding domain"/>
    <property type="match status" value="1"/>
</dbReference>
<accession>A0A4R0IG64</accession>
<gene>
    <name evidence="4" type="ORF">E0H92_40275</name>
</gene>
<dbReference type="InterPro" id="IPR001424">
    <property type="entry name" value="SOD_Cu_Zn_dom"/>
</dbReference>
<dbReference type="AlphaFoldDB" id="A0A4R0IG64"/>
<proteinExistence type="inferred from homology"/>
<dbReference type="InterPro" id="IPR036423">
    <property type="entry name" value="SOD-like_Cu/Zn_dom_sf"/>
</dbReference>
<evidence type="ECO:0000313" key="5">
    <source>
        <dbReference type="Proteomes" id="UP000294225"/>
    </source>
</evidence>
<protein>
    <submittedName>
        <fullName evidence="4">Superoxide dismutase family protein</fullName>
    </submittedName>
</protein>
<evidence type="ECO:0000256" key="1">
    <source>
        <dbReference type="ARBA" id="ARBA00010457"/>
    </source>
</evidence>
<name>A0A4R0IG64_9ACTN</name>
<feature type="domain" description="Superoxide dismutase copper/zinc binding" evidence="3">
    <location>
        <begin position="133"/>
        <end position="248"/>
    </location>
</feature>
<dbReference type="GO" id="GO:0046872">
    <property type="term" value="F:metal ion binding"/>
    <property type="evidence" value="ECO:0007669"/>
    <property type="project" value="InterPro"/>
</dbReference>
<dbReference type="SUPFAM" id="SSF49329">
    <property type="entry name" value="Cu,Zn superoxide dismutase-like"/>
    <property type="match status" value="1"/>
</dbReference>
<evidence type="ECO:0000259" key="3">
    <source>
        <dbReference type="Pfam" id="PF00080"/>
    </source>
</evidence>
<dbReference type="Pfam" id="PF00080">
    <property type="entry name" value="Sod_Cu"/>
    <property type="match status" value="1"/>
</dbReference>
<reference evidence="4 5" key="1">
    <citation type="submission" date="2019-02" db="EMBL/GenBank/DDBJ databases">
        <title>Kribbella capetownensis sp. nov. and Kribbella speibonae sp. nov., isolated from soil.</title>
        <authorList>
            <person name="Curtis S.M."/>
            <person name="Norton I."/>
            <person name="Everest G.J."/>
            <person name="Meyers P.R."/>
        </authorList>
    </citation>
    <scope>NUCLEOTIDE SEQUENCE [LARGE SCALE GENOMIC DNA]</scope>
    <source>
        <strain evidence="4 5">YM55</strain>
    </source>
</reference>
<comment type="similarity">
    <text evidence="1">Belongs to the Cu-Zn superoxide dismutase family.</text>
</comment>
<dbReference type="GO" id="GO:0006801">
    <property type="term" value="P:superoxide metabolic process"/>
    <property type="evidence" value="ECO:0007669"/>
    <property type="project" value="InterPro"/>
</dbReference>
<organism evidence="4 5">
    <name type="scientific">Kribbella speibonae</name>
    <dbReference type="NCBI Taxonomy" id="1572660"/>
    <lineage>
        <taxon>Bacteria</taxon>
        <taxon>Bacillati</taxon>
        <taxon>Actinomycetota</taxon>
        <taxon>Actinomycetes</taxon>
        <taxon>Propionibacteriales</taxon>
        <taxon>Kribbellaceae</taxon>
        <taxon>Kribbella</taxon>
    </lineage>
</organism>
<evidence type="ECO:0000313" key="4">
    <source>
        <dbReference type="EMBL" id="TCC30206.1"/>
    </source>
</evidence>
<evidence type="ECO:0000256" key="2">
    <source>
        <dbReference type="SAM" id="MobiDB-lite"/>
    </source>
</evidence>
<sequence length="254" mass="26349">MRGGTSTRCIGRSGRLGVRCGRHSPTSRPRRRPCAGRALDSLAAVRCHPARGSGSGPERKMTATTRTTLITAALLTATAVLAGPVAAAQKRPPGVPEGEVSIPVAGKTDVATSHGSLRVLKPHGPFEGARAMVVMTSQGARTTVRLKVTGVGRTAAGRTFGAHLHTGPCVAGNGAAAGPHYNTDVINGHKPVRVDHEREIWLDFTVGPSGAATASTAVRFVPRPGDRSIVVHEHATDHHGTAGARLACLPLTWH</sequence>
<feature type="region of interest" description="Disordered" evidence="2">
    <location>
        <begin position="1"/>
        <end position="34"/>
    </location>
</feature>
<dbReference type="Proteomes" id="UP000294225">
    <property type="component" value="Unassembled WGS sequence"/>
</dbReference>
<dbReference type="EMBL" id="SJKC01000008">
    <property type="protein sequence ID" value="TCC30206.1"/>
    <property type="molecule type" value="Genomic_DNA"/>
</dbReference>
<comment type="caution">
    <text evidence="4">The sequence shown here is derived from an EMBL/GenBank/DDBJ whole genome shotgun (WGS) entry which is preliminary data.</text>
</comment>